<dbReference type="InterPro" id="IPR053144">
    <property type="entry name" value="Acetyltransferase_Butenolide"/>
</dbReference>
<comment type="caution">
    <text evidence="2">The sequence shown here is derived from an EMBL/GenBank/DDBJ whole genome shotgun (WGS) entry which is preliminary data.</text>
</comment>
<dbReference type="PANTHER" id="PTHR43233:SF1">
    <property type="entry name" value="FAMILY N-ACETYLTRANSFERASE, PUTATIVE (AFU_ORTHOLOGUE AFUA_6G03350)-RELATED"/>
    <property type="match status" value="1"/>
</dbReference>
<name>A0A0F6AAH4_9GAMM</name>
<evidence type="ECO:0000313" key="2">
    <source>
        <dbReference type="EMBL" id="KKE82826.1"/>
    </source>
</evidence>
<dbReference type="GO" id="GO:0016747">
    <property type="term" value="F:acyltransferase activity, transferring groups other than amino-acyl groups"/>
    <property type="evidence" value="ECO:0007669"/>
    <property type="project" value="InterPro"/>
</dbReference>
<dbReference type="PROSITE" id="PS51186">
    <property type="entry name" value="GNAT"/>
    <property type="match status" value="1"/>
</dbReference>
<protein>
    <recommendedName>
        <fullName evidence="1">N-acetyltransferase domain-containing protein</fullName>
    </recommendedName>
</protein>
<evidence type="ECO:0000313" key="3">
    <source>
        <dbReference type="Proteomes" id="UP000033434"/>
    </source>
</evidence>
<reference evidence="2 3" key="1">
    <citation type="journal article" date="2015" name="BMC Genomics">
        <title>Genome mining reveals unlocked bioactive potential of marine Gram-negative bacteria.</title>
        <authorList>
            <person name="Machado H."/>
            <person name="Sonnenschein E.C."/>
            <person name="Melchiorsen J."/>
            <person name="Gram L."/>
        </authorList>
    </citation>
    <scope>NUCLEOTIDE SEQUENCE [LARGE SCALE GENOMIC DNA]</scope>
    <source>
        <strain evidence="2 3">S4054</strain>
    </source>
</reference>
<dbReference type="InterPro" id="IPR000182">
    <property type="entry name" value="GNAT_dom"/>
</dbReference>
<dbReference type="Pfam" id="PF13508">
    <property type="entry name" value="Acetyltransf_7"/>
    <property type="match status" value="1"/>
</dbReference>
<dbReference type="RefSeq" id="WP_230851940.1">
    <property type="nucleotide sequence ID" value="NZ_AUXW01000156.1"/>
</dbReference>
<feature type="domain" description="N-acetyltransferase" evidence="1">
    <location>
        <begin position="48"/>
        <end position="174"/>
    </location>
</feature>
<dbReference type="AlphaFoldDB" id="A0A0F6AAH4"/>
<accession>A0A0F6AAH4</accession>
<dbReference type="PATRIC" id="fig|1129367.4.peg.3225"/>
<dbReference type="EMBL" id="AUXW01000156">
    <property type="protein sequence ID" value="KKE82826.1"/>
    <property type="molecule type" value="Genomic_DNA"/>
</dbReference>
<sequence length="174" mass="20149">MITYRAERLSKKLITYPALGLHQKIVHSTDYNNNKCVSEIMQYKKDNYRISDLREDIQLEQVESLLKSSYWASNRDLAIIKISIENSECFSLFYQDHQIGFARVVTDFATVAYIADLIIHPDHRSQGLGVWLTETIVNDPRWCTKFKFLVTDDAHSLYEKFGFSGSSKLLSTQV</sequence>
<gene>
    <name evidence="2" type="ORF">N479_16260</name>
</gene>
<dbReference type="CDD" id="cd04301">
    <property type="entry name" value="NAT_SF"/>
    <property type="match status" value="1"/>
</dbReference>
<dbReference type="Gene3D" id="3.40.630.30">
    <property type="match status" value="1"/>
</dbReference>
<organism evidence="2 3">
    <name type="scientific">Pseudoalteromonas luteoviolacea S4054</name>
    <dbReference type="NCBI Taxonomy" id="1129367"/>
    <lineage>
        <taxon>Bacteria</taxon>
        <taxon>Pseudomonadati</taxon>
        <taxon>Pseudomonadota</taxon>
        <taxon>Gammaproteobacteria</taxon>
        <taxon>Alteromonadales</taxon>
        <taxon>Pseudoalteromonadaceae</taxon>
        <taxon>Pseudoalteromonas</taxon>
    </lineage>
</organism>
<proteinExistence type="predicted"/>
<evidence type="ECO:0000259" key="1">
    <source>
        <dbReference type="PROSITE" id="PS51186"/>
    </source>
</evidence>
<dbReference type="InterPro" id="IPR016181">
    <property type="entry name" value="Acyl_CoA_acyltransferase"/>
</dbReference>
<dbReference type="PANTHER" id="PTHR43233">
    <property type="entry name" value="FAMILY N-ACETYLTRANSFERASE, PUTATIVE (AFU_ORTHOLOGUE AFUA_6G03350)-RELATED"/>
    <property type="match status" value="1"/>
</dbReference>
<dbReference type="SUPFAM" id="SSF55729">
    <property type="entry name" value="Acyl-CoA N-acyltransferases (Nat)"/>
    <property type="match status" value="1"/>
</dbReference>
<dbReference type="Proteomes" id="UP000033434">
    <property type="component" value="Unassembled WGS sequence"/>
</dbReference>